<feature type="transmembrane region" description="Helical" evidence="2">
    <location>
        <begin position="59"/>
        <end position="85"/>
    </location>
</feature>
<sequence>MTQPYYGPDEDQATIDIERFFLAGDFVSGVGYGVQLVLWASCALYLWKQQKRGRKTGFLLCYITLLLIVETIFGIVQARTVQVIYIDNRNYPGGPWQYFLDTQSLAINVMFYATLFLITFLCDLLVLWRCWVIWSASGRKTAYAVTVFPVILLVASFVMGTIWTLQSSHPGLSMYSKEPLAFGTAYYTLSLGVNIILTILIVTRLLMFRRSHLEHLPAEHSQQYLSIVTLIIESAALYSCFAIAFLVSYALNSPINQIWLGFAQAAQQVATYLIIYRVADGKAWTSRTMNEAAMTSIKFNARSAGQRGGTATVELTTDSSTTGVNVGGDVESAELGEKGK</sequence>
<feature type="transmembrane region" description="Helical" evidence="2">
    <location>
        <begin position="26"/>
        <end position="47"/>
    </location>
</feature>
<evidence type="ECO:0000256" key="2">
    <source>
        <dbReference type="SAM" id="Phobius"/>
    </source>
</evidence>
<keyword evidence="2" id="KW-1133">Transmembrane helix</keyword>
<keyword evidence="2" id="KW-0812">Transmembrane</keyword>
<feature type="transmembrane region" description="Helical" evidence="2">
    <location>
        <begin position="142"/>
        <end position="165"/>
    </location>
</feature>
<evidence type="ECO:0000256" key="1">
    <source>
        <dbReference type="SAM" id="MobiDB-lite"/>
    </source>
</evidence>
<dbReference type="EMBL" id="KZ857399">
    <property type="protein sequence ID" value="RDX50535.1"/>
    <property type="molecule type" value="Genomic_DNA"/>
</dbReference>
<feature type="region of interest" description="Disordered" evidence="1">
    <location>
        <begin position="319"/>
        <end position="340"/>
    </location>
</feature>
<dbReference type="OrthoDB" id="2641762at2759"/>
<dbReference type="Proteomes" id="UP000256964">
    <property type="component" value="Unassembled WGS sequence"/>
</dbReference>
<accession>A0A371DDA7</accession>
<feature type="transmembrane region" description="Helical" evidence="2">
    <location>
        <begin position="105"/>
        <end position="130"/>
    </location>
</feature>
<name>A0A371DDA7_9APHY</name>
<evidence type="ECO:0000313" key="4">
    <source>
        <dbReference type="Proteomes" id="UP000256964"/>
    </source>
</evidence>
<evidence type="ECO:0000313" key="3">
    <source>
        <dbReference type="EMBL" id="RDX50535.1"/>
    </source>
</evidence>
<dbReference type="AlphaFoldDB" id="A0A371DDA7"/>
<keyword evidence="2" id="KW-0472">Membrane</keyword>
<reference evidence="3 4" key="1">
    <citation type="journal article" date="2018" name="Biotechnol. Biofuels">
        <title>Integrative visual omics of the white-rot fungus Polyporus brumalis exposes the biotechnological potential of its oxidative enzymes for delignifying raw plant biomass.</title>
        <authorList>
            <person name="Miyauchi S."/>
            <person name="Rancon A."/>
            <person name="Drula E."/>
            <person name="Hage H."/>
            <person name="Chaduli D."/>
            <person name="Favel A."/>
            <person name="Grisel S."/>
            <person name="Henrissat B."/>
            <person name="Herpoel-Gimbert I."/>
            <person name="Ruiz-Duenas F.J."/>
            <person name="Chevret D."/>
            <person name="Hainaut M."/>
            <person name="Lin J."/>
            <person name="Wang M."/>
            <person name="Pangilinan J."/>
            <person name="Lipzen A."/>
            <person name="Lesage-Meessen L."/>
            <person name="Navarro D."/>
            <person name="Riley R."/>
            <person name="Grigoriev I.V."/>
            <person name="Zhou S."/>
            <person name="Raouche S."/>
            <person name="Rosso M.N."/>
        </authorList>
    </citation>
    <scope>NUCLEOTIDE SEQUENCE [LARGE SCALE GENOMIC DNA]</scope>
    <source>
        <strain evidence="3 4">BRFM 1820</strain>
    </source>
</reference>
<proteinExistence type="predicted"/>
<protein>
    <recommendedName>
        <fullName evidence="5">G-protein coupled receptors family 1 profile domain-containing protein</fullName>
    </recommendedName>
</protein>
<organism evidence="3 4">
    <name type="scientific">Lentinus brumalis</name>
    <dbReference type="NCBI Taxonomy" id="2498619"/>
    <lineage>
        <taxon>Eukaryota</taxon>
        <taxon>Fungi</taxon>
        <taxon>Dikarya</taxon>
        <taxon>Basidiomycota</taxon>
        <taxon>Agaricomycotina</taxon>
        <taxon>Agaricomycetes</taxon>
        <taxon>Polyporales</taxon>
        <taxon>Polyporaceae</taxon>
        <taxon>Lentinus</taxon>
    </lineage>
</organism>
<evidence type="ECO:0008006" key="5">
    <source>
        <dbReference type="Google" id="ProtNLM"/>
    </source>
</evidence>
<feature type="transmembrane region" description="Helical" evidence="2">
    <location>
        <begin position="185"/>
        <end position="206"/>
    </location>
</feature>
<feature type="transmembrane region" description="Helical" evidence="2">
    <location>
        <begin position="257"/>
        <end position="279"/>
    </location>
</feature>
<feature type="transmembrane region" description="Helical" evidence="2">
    <location>
        <begin position="227"/>
        <end position="251"/>
    </location>
</feature>
<keyword evidence="4" id="KW-1185">Reference proteome</keyword>
<gene>
    <name evidence="3" type="ORF">OH76DRAFT_455973</name>
</gene>